<evidence type="ECO:0000256" key="1">
    <source>
        <dbReference type="ARBA" id="ARBA00023015"/>
    </source>
</evidence>
<dbReference type="PROSITE" id="PS50995">
    <property type="entry name" value="HTH_MARR_2"/>
    <property type="match status" value="1"/>
</dbReference>
<dbReference type="Proteomes" id="UP000279275">
    <property type="component" value="Unassembled WGS sequence"/>
</dbReference>
<dbReference type="InterPro" id="IPR000835">
    <property type="entry name" value="HTH_MarR-typ"/>
</dbReference>
<feature type="domain" description="HTH marR-type" evidence="4">
    <location>
        <begin position="1"/>
        <end position="137"/>
    </location>
</feature>
<comment type="caution">
    <text evidence="5">The sequence shown here is derived from an EMBL/GenBank/DDBJ whole genome shotgun (WGS) entry which is preliminary data.</text>
</comment>
<dbReference type="PANTHER" id="PTHR42756">
    <property type="entry name" value="TRANSCRIPTIONAL REGULATOR, MARR"/>
    <property type="match status" value="1"/>
</dbReference>
<keyword evidence="1" id="KW-0805">Transcription regulation</keyword>
<dbReference type="Gene3D" id="1.10.10.10">
    <property type="entry name" value="Winged helix-like DNA-binding domain superfamily/Winged helix DNA-binding domain"/>
    <property type="match status" value="1"/>
</dbReference>
<dbReference type="SUPFAM" id="SSF46785">
    <property type="entry name" value="Winged helix' DNA-binding domain"/>
    <property type="match status" value="1"/>
</dbReference>
<dbReference type="OrthoDB" id="3215333at2"/>
<accession>A0A3M2KQK1</accession>
<evidence type="ECO:0000313" key="5">
    <source>
        <dbReference type="EMBL" id="RMI27932.1"/>
    </source>
</evidence>
<keyword evidence="2" id="KW-0238">DNA-binding</keyword>
<evidence type="ECO:0000313" key="6">
    <source>
        <dbReference type="Proteomes" id="UP000279275"/>
    </source>
</evidence>
<dbReference type="Pfam" id="PF12802">
    <property type="entry name" value="MarR_2"/>
    <property type="match status" value="1"/>
</dbReference>
<name>A0A3M2KQK1_9NOCA</name>
<dbReference type="InterPro" id="IPR036388">
    <property type="entry name" value="WH-like_DNA-bd_sf"/>
</dbReference>
<dbReference type="AlphaFoldDB" id="A0A3M2KQK1"/>
<organism evidence="5 6">
    <name type="scientific">Nocardia stercoris</name>
    <dbReference type="NCBI Taxonomy" id="2483361"/>
    <lineage>
        <taxon>Bacteria</taxon>
        <taxon>Bacillati</taxon>
        <taxon>Actinomycetota</taxon>
        <taxon>Actinomycetes</taxon>
        <taxon>Mycobacteriales</taxon>
        <taxon>Nocardiaceae</taxon>
        <taxon>Nocardia</taxon>
    </lineage>
</organism>
<dbReference type="GO" id="GO:0003700">
    <property type="term" value="F:DNA-binding transcription factor activity"/>
    <property type="evidence" value="ECO:0007669"/>
    <property type="project" value="InterPro"/>
</dbReference>
<sequence length="138" mass="15913">MSLGAEFPRSLLQHPTYVFGRLHKAIHAEVNTSLRDHWVLSYLAEQSDLTQQQVSDALAIDRSEVVRLIDGLERAGYVVRARDTEDRRKYRLSITKAGRDMVARTDERLKEAADRLLYRLTAEERRTLHRLALKAIGE</sequence>
<gene>
    <name evidence="5" type="ORF">EBN03_32370</name>
</gene>
<dbReference type="InterPro" id="IPR036390">
    <property type="entry name" value="WH_DNA-bd_sf"/>
</dbReference>
<dbReference type="EMBL" id="RFFH01000028">
    <property type="protein sequence ID" value="RMI27932.1"/>
    <property type="molecule type" value="Genomic_DNA"/>
</dbReference>
<evidence type="ECO:0000259" key="4">
    <source>
        <dbReference type="PROSITE" id="PS50995"/>
    </source>
</evidence>
<reference evidence="5 6" key="1">
    <citation type="submission" date="2018-10" db="EMBL/GenBank/DDBJ databases">
        <title>Isolation from cow dung.</title>
        <authorList>
            <person name="Ling L."/>
        </authorList>
    </citation>
    <scope>NUCLEOTIDE SEQUENCE [LARGE SCALE GENOMIC DNA]</scope>
    <source>
        <strain evidence="5 6">NEAU-LL90</strain>
    </source>
</reference>
<dbReference type="RefSeq" id="WP_122191976.1">
    <property type="nucleotide sequence ID" value="NZ_RFFH01000028.1"/>
</dbReference>
<evidence type="ECO:0000256" key="2">
    <source>
        <dbReference type="ARBA" id="ARBA00023125"/>
    </source>
</evidence>
<dbReference type="GO" id="GO:0003677">
    <property type="term" value="F:DNA binding"/>
    <property type="evidence" value="ECO:0007669"/>
    <property type="project" value="UniProtKB-KW"/>
</dbReference>
<dbReference type="PRINTS" id="PR00598">
    <property type="entry name" value="HTHMARR"/>
</dbReference>
<protein>
    <submittedName>
        <fullName evidence="5">MarR family transcriptional regulator</fullName>
    </submittedName>
</protein>
<keyword evidence="6" id="KW-1185">Reference proteome</keyword>
<dbReference type="PANTHER" id="PTHR42756:SF1">
    <property type="entry name" value="TRANSCRIPTIONAL REPRESSOR OF EMRAB OPERON"/>
    <property type="match status" value="1"/>
</dbReference>
<keyword evidence="3" id="KW-0804">Transcription</keyword>
<proteinExistence type="predicted"/>
<dbReference type="SMART" id="SM00347">
    <property type="entry name" value="HTH_MARR"/>
    <property type="match status" value="1"/>
</dbReference>
<evidence type="ECO:0000256" key="3">
    <source>
        <dbReference type="ARBA" id="ARBA00023163"/>
    </source>
</evidence>